<name>A0ABV7DC63_9HYPH</name>
<evidence type="ECO:0000313" key="2">
    <source>
        <dbReference type="Proteomes" id="UP001595377"/>
    </source>
</evidence>
<dbReference type="SUPFAM" id="SSF103084">
    <property type="entry name" value="Holliday junction resolvase RusA"/>
    <property type="match status" value="1"/>
</dbReference>
<dbReference type="InterPro" id="IPR036614">
    <property type="entry name" value="RusA-like_sf"/>
</dbReference>
<dbReference type="Pfam" id="PF05866">
    <property type="entry name" value="RusA"/>
    <property type="match status" value="1"/>
</dbReference>
<accession>A0ABV7DC63</accession>
<protein>
    <submittedName>
        <fullName evidence="1">RusA family crossover junction endodeoxyribonuclease</fullName>
    </submittedName>
</protein>
<proteinExistence type="predicted"/>
<dbReference type="RefSeq" id="WP_257317897.1">
    <property type="nucleotide sequence ID" value="NZ_JANFDG010000035.1"/>
</dbReference>
<sequence length="132" mass="14352">MSTKPSCIRIPITDMPPSANAMRSHFYDGEKVRSVKSKPYAAWKKAAAWEIAAARPGRICGPYRLYIAVQRDWRSKRARDIDNIIKPVSDALVAAGVLSDDHLAEEVNAKWADDLGGPAVIASIYVAGLGVS</sequence>
<dbReference type="Proteomes" id="UP001595377">
    <property type="component" value="Unassembled WGS sequence"/>
</dbReference>
<gene>
    <name evidence="1" type="ORF">ACFOHH_04575</name>
</gene>
<keyword evidence="2" id="KW-1185">Reference proteome</keyword>
<dbReference type="EMBL" id="JBHRSP010000006">
    <property type="protein sequence ID" value="MFC3072375.1"/>
    <property type="molecule type" value="Genomic_DNA"/>
</dbReference>
<dbReference type="InterPro" id="IPR008822">
    <property type="entry name" value="Endonuclease_RusA-like"/>
</dbReference>
<comment type="caution">
    <text evidence="1">The sequence shown here is derived from an EMBL/GenBank/DDBJ whole genome shotgun (WGS) entry which is preliminary data.</text>
</comment>
<evidence type="ECO:0000313" key="1">
    <source>
        <dbReference type="EMBL" id="MFC3072375.1"/>
    </source>
</evidence>
<reference evidence="2" key="1">
    <citation type="journal article" date="2019" name="Int. J. Syst. Evol. Microbiol.">
        <title>The Global Catalogue of Microorganisms (GCM) 10K type strain sequencing project: providing services to taxonomists for standard genome sequencing and annotation.</title>
        <authorList>
            <consortium name="The Broad Institute Genomics Platform"/>
            <consortium name="The Broad Institute Genome Sequencing Center for Infectious Disease"/>
            <person name="Wu L."/>
            <person name="Ma J."/>
        </authorList>
    </citation>
    <scope>NUCLEOTIDE SEQUENCE [LARGE SCALE GENOMIC DNA]</scope>
    <source>
        <strain evidence="2">KCTC 52677</strain>
    </source>
</reference>
<organism evidence="1 2">
    <name type="scientific">Shinella pollutisoli</name>
    <dbReference type="NCBI Taxonomy" id="2250594"/>
    <lineage>
        <taxon>Bacteria</taxon>
        <taxon>Pseudomonadati</taxon>
        <taxon>Pseudomonadota</taxon>
        <taxon>Alphaproteobacteria</taxon>
        <taxon>Hyphomicrobiales</taxon>
        <taxon>Rhizobiaceae</taxon>
        <taxon>Shinella</taxon>
    </lineage>
</organism>
<dbReference type="Gene3D" id="3.30.1330.70">
    <property type="entry name" value="Holliday junction resolvase RusA"/>
    <property type="match status" value="1"/>
</dbReference>